<proteinExistence type="predicted"/>
<sequence length="265" mass="27158">MPEFPVDGPITVAFKIASGSVDVVAEERATAVATVEPGSRSGESRRLADETTVEFQNGRLLITTPDQSGFRLRSGSVAIRVLVPLDSALTGKSASADVTCQGRVGGLEVESASGDIRAEHISGDATVGTASGDVRLGRVDGHLRTRGASGDLRVQLVGGTFTGKYASGDVQVDEAGSDISVDTASGDVTIRKASRGTARISTASGDVSIGVLAGTGVWFDVKTLSGDTRNGLDMSQPAADTPESAGGQITLQLRTMSGDIDIHRA</sequence>
<dbReference type="AlphaFoldDB" id="A0A239PCZ4"/>
<organism evidence="2 3">
    <name type="scientific">Asanoa hainanensis</name>
    <dbReference type="NCBI Taxonomy" id="560556"/>
    <lineage>
        <taxon>Bacteria</taxon>
        <taxon>Bacillati</taxon>
        <taxon>Actinomycetota</taxon>
        <taxon>Actinomycetes</taxon>
        <taxon>Micromonosporales</taxon>
        <taxon>Micromonosporaceae</taxon>
        <taxon>Asanoa</taxon>
    </lineage>
</organism>
<dbReference type="Pfam" id="PF13349">
    <property type="entry name" value="DUF4097"/>
    <property type="match status" value="1"/>
</dbReference>
<dbReference type="EMBL" id="FZPH01000018">
    <property type="protein sequence ID" value="SNT64823.1"/>
    <property type="molecule type" value="Genomic_DNA"/>
</dbReference>
<dbReference type="RefSeq" id="WP_089254626.1">
    <property type="nucleotide sequence ID" value="NZ_FZPH01000018.1"/>
</dbReference>
<keyword evidence="3" id="KW-1185">Reference proteome</keyword>
<reference evidence="2 3" key="1">
    <citation type="submission" date="2017-06" db="EMBL/GenBank/DDBJ databases">
        <authorList>
            <person name="Kim H.J."/>
            <person name="Triplett B.A."/>
        </authorList>
    </citation>
    <scope>NUCLEOTIDE SEQUENCE [LARGE SCALE GENOMIC DNA]</scope>
    <source>
        <strain evidence="2 3">CGMCC 4.5593</strain>
    </source>
</reference>
<dbReference type="OrthoDB" id="3252095at2"/>
<name>A0A239PCZ4_9ACTN</name>
<evidence type="ECO:0000313" key="3">
    <source>
        <dbReference type="Proteomes" id="UP000198362"/>
    </source>
</evidence>
<feature type="domain" description="DUF4097" evidence="1">
    <location>
        <begin position="15"/>
        <end position="211"/>
    </location>
</feature>
<dbReference type="Proteomes" id="UP000198362">
    <property type="component" value="Unassembled WGS sequence"/>
</dbReference>
<gene>
    <name evidence="2" type="ORF">SAMN05421812_11889</name>
</gene>
<evidence type="ECO:0000313" key="2">
    <source>
        <dbReference type="EMBL" id="SNT64823.1"/>
    </source>
</evidence>
<dbReference type="InterPro" id="IPR025164">
    <property type="entry name" value="Toastrack_DUF4097"/>
</dbReference>
<protein>
    <submittedName>
        <fullName evidence="2">Putative adhesin</fullName>
    </submittedName>
</protein>
<accession>A0A239PCZ4</accession>
<evidence type="ECO:0000259" key="1">
    <source>
        <dbReference type="Pfam" id="PF13349"/>
    </source>
</evidence>